<dbReference type="RefSeq" id="WP_341596802.1">
    <property type="nucleotide sequence ID" value="NZ_JBAKAZ010000009.1"/>
</dbReference>
<keyword evidence="3" id="KW-1185">Reference proteome</keyword>
<comment type="caution">
    <text evidence="2">The sequence shown here is derived from an EMBL/GenBank/DDBJ whole genome shotgun (WGS) entry which is preliminary data.</text>
</comment>
<dbReference type="Proteomes" id="UP001369082">
    <property type="component" value="Unassembled WGS sequence"/>
</dbReference>
<reference evidence="2 3" key="1">
    <citation type="submission" date="2024-02" db="EMBL/GenBank/DDBJ databases">
        <title>Bacteria isolated from the canopy kelp, Nereocystis luetkeana.</title>
        <authorList>
            <person name="Pfister C.A."/>
            <person name="Younker I.T."/>
            <person name="Light S.H."/>
        </authorList>
    </citation>
    <scope>NUCLEOTIDE SEQUENCE [LARGE SCALE GENOMIC DNA]</scope>
    <source>
        <strain evidence="2 3">TI.1.05</strain>
    </source>
</reference>
<feature type="compositionally biased region" description="Basic and acidic residues" evidence="1">
    <location>
        <begin position="63"/>
        <end position="78"/>
    </location>
</feature>
<dbReference type="InterPro" id="IPR022069">
    <property type="entry name" value="DUF3622"/>
</dbReference>
<accession>A0ABU9GNA2</accession>
<organism evidence="2 3">
    <name type="scientific">Psychromonas aquatilis</name>
    <dbReference type="NCBI Taxonomy" id="2005072"/>
    <lineage>
        <taxon>Bacteria</taxon>
        <taxon>Pseudomonadati</taxon>
        <taxon>Pseudomonadota</taxon>
        <taxon>Gammaproteobacteria</taxon>
        <taxon>Alteromonadales</taxon>
        <taxon>Psychromonadaceae</taxon>
        <taxon>Psychromonas</taxon>
    </lineage>
</organism>
<sequence>MTQQKKFDYTIKQDANTWSAEITRRVSARRSSVSKRQDGFETEALAKEWAEAELLGFLEKQKQANARKSERRAERNAQAEKAAAAKEAANEKFLAKREEARAKALEADDEDYDYDYDEDED</sequence>
<proteinExistence type="predicted"/>
<protein>
    <submittedName>
        <fullName evidence="2">DUF3622 domain-containing protein</fullName>
    </submittedName>
</protein>
<evidence type="ECO:0000256" key="1">
    <source>
        <dbReference type="SAM" id="MobiDB-lite"/>
    </source>
</evidence>
<dbReference type="Pfam" id="PF12286">
    <property type="entry name" value="DUF3622"/>
    <property type="match status" value="1"/>
</dbReference>
<dbReference type="EMBL" id="JBAKAZ010000009">
    <property type="protein sequence ID" value="MEL0628794.1"/>
    <property type="molecule type" value="Genomic_DNA"/>
</dbReference>
<evidence type="ECO:0000313" key="2">
    <source>
        <dbReference type="EMBL" id="MEL0628794.1"/>
    </source>
</evidence>
<feature type="region of interest" description="Disordered" evidence="1">
    <location>
        <begin position="63"/>
        <end position="91"/>
    </location>
</feature>
<name>A0ABU9GNA2_9GAMM</name>
<gene>
    <name evidence="2" type="ORF">V6256_04150</name>
</gene>
<evidence type="ECO:0000313" key="3">
    <source>
        <dbReference type="Proteomes" id="UP001369082"/>
    </source>
</evidence>